<dbReference type="EMBL" id="JFZT01000039">
    <property type="protein sequence ID" value="EZQ07097.1"/>
    <property type="molecule type" value="Genomic_DNA"/>
</dbReference>
<accession>A0A031LPT4</accession>
<reference evidence="4 5" key="1">
    <citation type="submission" date="2014-03" db="EMBL/GenBank/DDBJ databases">
        <title>Draft genome sequence of the novel thermoacidophilic archaea Acidianus copahuensis ALE1 strain, isolated from Copahue volcanic area in Neuquen Argentina.</title>
        <authorList>
            <person name="Urbieta M.S."/>
            <person name="Rascovan N."/>
            <person name="Castro C."/>
            <person name="Revale S."/>
            <person name="Giaveno M.A."/>
            <person name="Vazquez M.P."/>
            <person name="Donati E.R."/>
        </authorList>
    </citation>
    <scope>NUCLEOTIDE SEQUENCE [LARGE SCALE GENOMIC DNA]</scope>
    <source>
        <strain evidence="4 5">ALE1</strain>
    </source>
</reference>
<dbReference type="GO" id="GO:0003677">
    <property type="term" value="F:DNA binding"/>
    <property type="evidence" value="ECO:0007669"/>
    <property type="project" value="UniProtKB-UniRule"/>
</dbReference>
<evidence type="ECO:0000259" key="3">
    <source>
        <dbReference type="PROSITE" id="PS50977"/>
    </source>
</evidence>
<dbReference type="PANTHER" id="PTHR30055">
    <property type="entry name" value="HTH-TYPE TRANSCRIPTIONAL REGULATOR RUTR"/>
    <property type="match status" value="1"/>
</dbReference>
<dbReference type="Pfam" id="PF00440">
    <property type="entry name" value="TetR_N"/>
    <property type="match status" value="1"/>
</dbReference>
<dbReference type="STRING" id="1160895.CM19_05130"/>
<dbReference type="PROSITE" id="PS01081">
    <property type="entry name" value="HTH_TETR_1"/>
    <property type="match status" value="1"/>
</dbReference>
<dbReference type="RefSeq" id="WP_048099304.1">
    <property type="nucleotide sequence ID" value="NZ_JFZT01000039.1"/>
</dbReference>
<dbReference type="PRINTS" id="PR00455">
    <property type="entry name" value="HTHTETR"/>
</dbReference>
<proteinExistence type="predicted"/>
<dbReference type="InterPro" id="IPR023772">
    <property type="entry name" value="DNA-bd_HTH_TetR-type_CS"/>
</dbReference>
<keyword evidence="5" id="KW-1185">Reference proteome</keyword>
<dbReference type="InterPro" id="IPR050109">
    <property type="entry name" value="HTH-type_TetR-like_transc_reg"/>
</dbReference>
<organism evidence="4 5">
    <name type="scientific">Candidatus Acidianus copahuensis</name>
    <dbReference type="NCBI Taxonomy" id="1160895"/>
    <lineage>
        <taxon>Archaea</taxon>
        <taxon>Thermoproteota</taxon>
        <taxon>Thermoprotei</taxon>
        <taxon>Sulfolobales</taxon>
        <taxon>Sulfolobaceae</taxon>
        <taxon>Acidianus</taxon>
    </lineage>
</organism>
<dbReference type="PROSITE" id="PS50977">
    <property type="entry name" value="HTH_TETR_2"/>
    <property type="match status" value="1"/>
</dbReference>
<evidence type="ECO:0000313" key="5">
    <source>
        <dbReference type="Proteomes" id="UP000024332"/>
    </source>
</evidence>
<name>A0A031LPT4_9CREN</name>
<evidence type="ECO:0000256" key="2">
    <source>
        <dbReference type="PROSITE-ProRule" id="PRU00335"/>
    </source>
</evidence>
<dbReference type="Gene3D" id="1.10.357.10">
    <property type="entry name" value="Tetracycline Repressor, domain 2"/>
    <property type="match status" value="1"/>
</dbReference>
<protein>
    <recommendedName>
        <fullName evidence="3">HTH tetR-type domain-containing protein</fullName>
    </recommendedName>
</protein>
<dbReference type="OrthoDB" id="135877at2157"/>
<feature type="domain" description="HTH tetR-type" evidence="3">
    <location>
        <begin position="9"/>
        <end position="69"/>
    </location>
</feature>
<dbReference type="Proteomes" id="UP000024332">
    <property type="component" value="Unassembled WGS sequence"/>
</dbReference>
<keyword evidence="1 2" id="KW-0238">DNA-binding</keyword>
<gene>
    <name evidence="4" type="ORF">CM19_05130</name>
</gene>
<evidence type="ECO:0000313" key="4">
    <source>
        <dbReference type="EMBL" id="EZQ07097.1"/>
    </source>
</evidence>
<dbReference type="SUPFAM" id="SSF46689">
    <property type="entry name" value="Homeodomain-like"/>
    <property type="match status" value="1"/>
</dbReference>
<dbReference type="InterPro" id="IPR009057">
    <property type="entry name" value="Homeodomain-like_sf"/>
</dbReference>
<dbReference type="AlphaFoldDB" id="A0A031LPT4"/>
<evidence type="ECO:0000256" key="1">
    <source>
        <dbReference type="ARBA" id="ARBA00023125"/>
    </source>
</evidence>
<comment type="caution">
    <text evidence="4">The sequence shown here is derived from an EMBL/GenBank/DDBJ whole genome shotgun (WGS) entry which is preliminary data.</text>
</comment>
<dbReference type="InterPro" id="IPR001647">
    <property type="entry name" value="HTH_TetR"/>
</dbReference>
<sequence length="186" mass="21239">MEKRIEKKKQVHQKIVNAAKEIFSKRGFNETSMQEIASAAGVSKGLLFWYFHNKDELILEVARSSLPDKLIRSCLDQKTEGIELLRNIGMKFLEKYSNDAERSLFLNVLSLRGQYPEIASTVFKVCSSLVEQVAERVFGNSTIENVIKVRAFMGGLMCYVINPLELSEEEYVNNLIRGINEQKIVD</sequence>
<feature type="DNA-binding region" description="H-T-H motif" evidence="2">
    <location>
        <begin position="32"/>
        <end position="51"/>
    </location>
</feature>